<feature type="signal peptide" evidence="2">
    <location>
        <begin position="1"/>
        <end position="29"/>
    </location>
</feature>
<dbReference type="EMBL" id="FOTW01000014">
    <property type="protein sequence ID" value="SFM17410.1"/>
    <property type="molecule type" value="Genomic_DNA"/>
</dbReference>
<feature type="chain" id="PRO_5011767937" evidence="2">
    <location>
        <begin position="30"/>
        <end position="726"/>
    </location>
</feature>
<feature type="compositionally biased region" description="Pro residues" evidence="1">
    <location>
        <begin position="339"/>
        <end position="352"/>
    </location>
</feature>
<gene>
    <name evidence="4" type="ORF">SAMN02982985_03037</name>
</gene>
<evidence type="ECO:0000256" key="1">
    <source>
        <dbReference type="SAM" id="MobiDB-lite"/>
    </source>
</evidence>
<evidence type="ECO:0000259" key="3">
    <source>
        <dbReference type="PROSITE" id="PS51468"/>
    </source>
</evidence>
<dbReference type="Proteomes" id="UP000199470">
    <property type="component" value="Unassembled WGS sequence"/>
</dbReference>
<dbReference type="Gene3D" id="2.60.120.380">
    <property type="match status" value="1"/>
</dbReference>
<dbReference type="AlphaFoldDB" id="A0A1I4NPZ4"/>
<dbReference type="RefSeq" id="WP_217429916.1">
    <property type="nucleotide sequence ID" value="NZ_FOTW01000014.1"/>
</dbReference>
<dbReference type="SUPFAM" id="SSF48452">
    <property type="entry name" value="TPR-like"/>
    <property type="match status" value="1"/>
</dbReference>
<accession>A0A1I4NPZ4</accession>
<sequence length="726" mass="79111">MLQQTVGRMAGRMMAVMLALCCVAGAARAAAAPQIMTTIGGERPLRLQNLDIDGSVSGGMALTRVRMVFFNPNQRALEGRLQFPLLPGQRITAFALDVEGQLRPAVPVEKAKGRQIVEQLERRRVDPALLEQTQGNNFQLRVYPIAAQGTRTVELTYAEPLEREGANWAYRLPLAYGEVARGLNLRLQLNGADAAPQASGTLAELAFARRAGGYEAQIVKEHVSLDGTLKLLLPASAAPRSFVQQFDGATYFMAEVPLPPLPPAASRGARVLPKVVGLLWDSSGSGANRANAAELVELERYFKALGNGEVRLRWDRSYPKDFFYQPPPKGGVANEPSDGMPPPPPPRPLAHPVPMPAPIMAPSWQREKVIVAGSRVAQGDLAYGALAPAGPAGPAAESAVVAATNVLQRAESKSSTPGTGEIGVSLQKWRADAPYIARLQAAGTDRLYAIYLDERPSYTNSSAFFLDVADLLFERGQRELALRVLSNLAEMDLENRQVLRILGYRLMQAGAPELAIGVFEKVRELAEEEPQSFRDLGLAHAAADHPQQAVDQLYEVVLRPWDQRFAEIELIALAEMNAIVANAPRKAALDTSRIDPRLLKNMPLDLRAVLSWDADNSDMDLWVTDPNGERCFYGKRFSYQGGRMSLDFTGGYGPEEFSLRHAKPGKYRIEANFYGSTQQLVAAATTLQLRLSSGFGSGAAQDKLITLRLKGRGETVLVGEFEVKPK</sequence>
<dbReference type="InterPro" id="IPR013694">
    <property type="entry name" value="VIT"/>
</dbReference>
<protein>
    <submittedName>
        <fullName evidence="4">Tetratricopeptide repeat-containing protein</fullName>
    </submittedName>
</protein>
<evidence type="ECO:0000313" key="5">
    <source>
        <dbReference type="Proteomes" id="UP000199470"/>
    </source>
</evidence>
<dbReference type="InterPro" id="IPR019220">
    <property type="entry name" value="DUF2135"/>
</dbReference>
<dbReference type="PROSITE" id="PS51468">
    <property type="entry name" value="VIT"/>
    <property type="match status" value="1"/>
</dbReference>
<evidence type="ECO:0000313" key="4">
    <source>
        <dbReference type="EMBL" id="SFM17410.1"/>
    </source>
</evidence>
<dbReference type="Pfam" id="PF08487">
    <property type="entry name" value="VIT"/>
    <property type="match status" value="1"/>
</dbReference>
<keyword evidence="2" id="KW-0732">Signal</keyword>
<reference evidence="4 5" key="1">
    <citation type="submission" date="2016-10" db="EMBL/GenBank/DDBJ databases">
        <authorList>
            <person name="de Groot N.N."/>
        </authorList>
    </citation>
    <scope>NUCLEOTIDE SEQUENCE [LARGE SCALE GENOMIC DNA]</scope>
    <source>
        <strain evidence="4 5">ATCC 43154</strain>
    </source>
</reference>
<dbReference type="Gene3D" id="1.25.40.10">
    <property type="entry name" value="Tetratricopeptide repeat domain"/>
    <property type="match status" value="1"/>
</dbReference>
<feature type="domain" description="VIT" evidence="3">
    <location>
        <begin position="31"/>
        <end position="159"/>
    </location>
</feature>
<proteinExistence type="predicted"/>
<organism evidence="4 5">
    <name type="scientific">Rugamonas rubra</name>
    <dbReference type="NCBI Taxonomy" id="758825"/>
    <lineage>
        <taxon>Bacteria</taxon>
        <taxon>Pseudomonadati</taxon>
        <taxon>Pseudomonadota</taxon>
        <taxon>Betaproteobacteria</taxon>
        <taxon>Burkholderiales</taxon>
        <taxon>Oxalobacteraceae</taxon>
        <taxon>Telluria group</taxon>
        <taxon>Rugamonas</taxon>
    </lineage>
</organism>
<dbReference type="SMART" id="SM00609">
    <property type="entry name" value="VIT"/>
    <property type="match status" value="1"/>
</dbReference>
<dbReference type="STRING" id="758825.SAMN02982985_03037"/>
<dbReference type="InterPro" id="IPR011990">
    <property type="entry name" value="TPR-like_helical_dom_sf"/>
</dbReference>
<keyword evidence="5" id="KW-1185">Reference proteome</keyword>
<name>A0A1I4NPZ4_9BURK</name>
<evidence type="ECO:0000256" key="2">
    <source>
        <dbReference type="SAM" id="SignalP"/>
    </source>
</evidence>
<feature type="region of interest" description="Disordered" evidence="1">
    <location>
        <begin position="325"/>
        <end position="352"/>
    </location>
</feature>
<dbReference type="Pfam" id="PF09906">
    <property type="entry name" value="DUF2135"/>
    <property type="match status" value="1"/>
</dbReference>